<evidence type="ECO:0000313" key="3">
    <source>
        <dbReference type="Proteomes" id="UP000324800"/>
    </source>
</evidence>
<evidence type="ECO:0000313" key="2">
    <source>
        <dbReference type="EMBL" id="KAA6334921.1"/>
    </source>
</evidence>
<comment type="caution">
    <text evidence="2">The sequence shown here is derived from an EMBL/GenBank/DDBJ whole genome shotgun (WGS) entry which is preliminary data.</text>
</comment>
<proteinExistence type="predicted"/>
<dbReference type="EMBL" id="SNRW01041887">
    <property type="protein sequence ID" value="KAA6334921.1"/>
    <property type="molecule type" value="Genomic_DNA"/>
</dbReference>
<evidence type="ECO:0000256" key="1">
    <source>
        <dbReference type="SAM" id="MobiDB-lite"/>
    </source>
</evidence>
<feature type="compositionally biased region" description="Acidic residues" evidence="1">
    <location>
        <begin position="130"/>
        <end position="141"/>
    </location>
</feature>
<organism evidence="2 3">
    <name type="scientific">Streblomastix strix</name>
    <dbReference type="NCBI Taxonomy" id="222440"/>
    <lineage>
        <taxon>Eukaryota</taxon>
        <taxon>Metamonada</taxon>
        <taxon>Preaxostyla</taxon>
        <taxon>Oxymonadida</taxon>
        <taxon>Streblomastigidae</taxon>
        <taxon>Streblomastix</taxon>
    </lineage>
</organism>
<reference evidence="2 3" key="1">
    <citation type="submission" date="2019-03" db="EMBL/GenBank/DDBJ databases">
        <title>Single cell metagenomics reveals metabolic interactions within the superorganism composed of flagellate Streblomastix strix and complex community of Bacteroidetes bacteria on its surface.</title>
        <authorList>
            <person name="Treitli S.C."/>
            <person name="Kolisko M."/>
            <person name="Husnik F."/>
            <person name="Keeling P."/>
            <person name="Hampl V."/>
        </authorList>
    </citation>
    <scope>NUCLEOTIDE SEQUENCE [LARGE SCALE GENOMIC DNA]</scope>
    <source>
        <strain evidence="2">ST1C</strain>
    </source>
</reference>
<feature type="region of interest" description="Disordered" evidence="1">
    <location>
        <begin position="128"/>
        <end position="150"/>
    </location>
</feature>
<dbReference type="AlphaFoldDB" id="A0A5J4RPU1"/>
<dbReference type="Proteomes" id="UP000324800">
    <property type="component" value="Unassembled WGS sequence"/>
</dbReference>
<protein>
    <submittedName>
        <fullName evidence="2">Uncharacterized protein</fullName>
    </submittedName>
</protein>
<sequence>MNKSSKQIIQILKHLQSLITHSRFKVGTHIDLDVDRQRLKVRRQSRWCLYWIQNESDEQVNSVFFNQEYGRVMPISFSTARGFGEEQYRQIYNGLYRISVFLEELHEGRNNNCYPSFQPLPVFARRSEEQIEEEGENDELDAQMNNNGVD</sequence>
<accession>A0A5J4RPU1</accession>
<gene>
    <name evidence="2" type="ORF">EZS28_053015</name>
</gene>
<name>A0A5J4RPU1_9EUKA</name>
<feature type="non-terminal residue" evidence="2">
    <location>
        <position position="150"/>
    </location>
</feature>